<feature type="compositionally biased region" description="Pro residues" evidence="2">
    <location>
        <begin position="411"/>
        <end position="423"/>
    </location>
</feature>
<evidence type="ECO:0000313" key="4">
    <source>
        <dbReference type="Proteomes" id="UP000186601"/>
    </source>
</evidence>
<feature type="compositionally biased region" description="Low complexity" evidence="2">
    <location>
        <begin position="321"/>
        <end position="336"/>
    </location>
</feature>
<keyword evidence="1" id="KW-0175">Coiled coil</keyword>
<dbReference type="OrthoDB" id="2804750at2759"/>
<protein>
    <submittedName>
        <fullName evidence="3">Uncharacterized protein</fullName>
    </submittedName>
</protein>
<gene>
    <name evidence="3" type="ORF">PHLCEN_2v6276</name>
</gene>
<feature type="compositionally biased region" description="Basic residues" evidence="2">
    <location>
        <begin position="49"/>
        <end position="64"/>
    </location>
</feature>
<proteinExistence type="predicted"/>
<feature type="compositionally biased region" description="Low complexity" evidence="2">
    <location>
        <begin position="735"/>
        <end position="758"/>
    </location>
</feature>
<dbReference type="EMBL" id="MLYV02000608">
    <property type="protein sequence ID" value="PSR81767.1"/>
    <property type="molecule type" value="Genomic_DNA"/>
</dbReference>
<feature type="compositionally biased region" description="Polar residues" evidence="2">
    <location>
        <begin position="93"/>
        <end position="105"/>
    </location>
</feature>
<feature type="compositionally biased region" description="Basic and acidic residues" evidence="2">
    <location>
        <begin position="106"/>
        <end position="125"/>
    </location>
</feature>
<feature type="region of interest" description="Disordered" evidence="2">
    <location>
        <begin position="1"/>
        <end position="138"/>
    </location>
</feature>
<evidence type="ECO:0000256" key="1">
    <source>
        <dbReference type="SAM" id="Coils"/>
    </source>
</evidence>
<keyword evidence="4" id="KW-1185">Reference proteome</keyword>
<feature type="region of interest" description="Disordered" evidence="2">
    <location>
        <begin position="657"/>
        <end position="687"/>
    </location>
</feature>
<feature type="region of interest" description="Disordered" evidence="2">
    <location>
        <begin position="809"/>
        <end position="863"/>
    </location>
</feature>
<feature type="compositionally biased region" description="Pro residues" evidence="2">
    <location>
        <begin position="31"/>
        <end position="42"/>
    </location>
</feature>
<reference evidence="3 4" key="1">
    <citation type="submission" date="2018-02" db="EMBL/GenBank/DDBJ databases">
        <title>Genome sequence of the basidiomycete white-rot fungus Phlebia centrifuga.</title>
        <authorList>
            <person name="Granchi Z."/>
            <person name="Peng M."/>
            <person name="de Vries R.P."/>
            <person name="Hilden K."/>
            <person name="Makela M.R."/>
            <person name="Grigoriev I."/>
            <person name="Riley R."/>
        </authorList>
    </citation>
    <scope>NUCLEOTIDE SEQUENCE [LARGE SCALE GENOMIC DNA]</scope>
    <source>
        <strain evidence="3 4">FBCC195</strain>
    </source>
</reference>
<feature type="region of interest" description="Disordered" evidence="2">
    <location>
        <begin position="706"/>
        <end position="758"/>
    </location>
</feature>
<feature type="compositionally biased region" description="Low complexity" evidence="2">
    <location>
        <begin position="373"/>
        <end position="388"/>
    </location>
</feature>
<feature type="region of interest" description="Disordered" evidence="2">
    <location>
        <begin position="494"/>
        <end position="581"/>
    </location>
</feature>
<dbReference type="AlphaFoldDB" id="A0A2R6P014"/>
<evidence type="ECO:0000256" key="2">
    <source>
        <dbReference type="SAM" id="MobiDB-lite"/>
    </source>
</evidence>
<feature type="compositionally biased region" description="Basic and acidic residues" evidence="2">
    <location>
        <begin position="245"/>
        <end position="261"/>
    </location>
</feature>
<comment type="caution">
    <text evidence="3">The sequence shown here is derived from an EMBL/GenBank/DDBJ whole genome shotgun (WGS) entry which is preliminary data.</text>
</comment>
<feature type="region of interest" description="Disordered" evidence="2">
    <location>
        <begin position="182"/>
        <end position="462"/>
    </location>
</feature>
<feature type="coiled-coil region" evidence="1">
    <location>
        <begin position="592"/>
        <end position="626"/>
    </location>
</feature>
<accession>A0A2R6P014</accession>
<organism evidence="3 4">
    <name type="scientific">Hermanssonia centrifuga</name>
    <dbReference type="NCBI Taxonomy" id="98765"/>
    <lineage>
        <taxon>Eukaryota</taxon>
        <taxon>Fungi</taxon>
        <taxon>Dikarya</taxon>
        <taxon>Basidiomycota</taxon>
        <taxon>Agaricomycotina</taxon>
        <taxon>Agaricomycetes</taxon>
        <taxon>Polyporales</taxon>
        <taxon>Meruliaceae</taxon>
        <taxon>Hermanssonia</taxon>
    </lineage>
</organism>
<feature type="compositionally biased region" description="Low complexity" evidence="2">
    <location>
        <begin position="264"/>
        <end position="278"/>
    </location>
</feature>
<sequence length="877" mass="94106">MGPGRSPGRLRSRTADFSDLLRGTSKLPSDGPAPPMPEPPLILEPTAPKARRKLPGFLARKRKSTGLVADSGSHRDSEHGLEDDIPAVPDTIVRSTHFSSSVTSTDKPDFMDLDEGKSRSRRETSRQTLIPAKSMPFRVLRGQKSTSFEVSRPFNVTHNATASAISPIAESKLKSKRPVITISAPPGVEEDTSTFSTPRSAPSPPSAIAQTKSSSGHARRPLGFPFGHHHTKKDDAKASSASSPMKEEVQNPVKETFRSAVERPSPTTSLSPMLPSSMKFPVPPQQASVSRNGKGQMSTSLQQASVPGRQEDVALIDAFQSHSPSTTLSPTVSPHTATPSDLSDRSPTPKPTPARPARPTSLIIPNRGSYRRSTSSSAPQVPQSPSSTNSRQSIASLRVRSRRSSRSASPASPPPNHPLPSPPNSATFPTSSDAEGWSTDASTTIGGWTTDASSRIGSVGTIPSLASRRSTLASPTRIRANTIAAGHETKIASTRNTATFSSEDELGRAKNKHIRGNDPAYHLPSFSHGRYSEKDEKETEREKPKEQSRDNIVYVQSQPESRPQTGDTTPTRDDTPTQSLRAAHDTYVRILREKHAAEKADLVKRIERLEKDARRREREIKGLRWLVMNANTEGGGGVLSLEDQLIIGRLRSGSKASEFSHASSGRSRASSSVQGAERGAMSPSNSVEEGLIELQTTVGDFFIPTARSSEISERPGSQGSGRSLRRSNTMPDGFALSAAKRARRSSSPVLPNLPSNPSVPGGLGFDIPSIPGSDSDLSLVTLDSSSLPSLTTTNTTSSTLSIIPEVPSLPAKEESRRASKALKRMSASPQVSQSQSMYASNLKVGQSPSIEQVMDRTSRETSMQEVLKKLRAFGGST</sequence>
<feature type="compositionally biased region" description="Polar residues" evidence="2">
    <location>
        <begin position="427"/>
        <end position="456"/>
    </location>
</feature>
<feature type="compositionally biased region" description="Basic and acidic residues" evidence="2">
    <location>
        <begin position="530"/>
        <end position="549"/>
    </location>
</feature>
<feature type="compositionally biased region" description="Low complexity" evidence="2">
    <location>
        <begin position="660"/>
        <end position="672"/>
    </location>
</feature>
<feature type="compositionally biased region" description="Polar residues" evidence="2">
    <location>
        <begin position="827"/>
        <end position="850"/>
    </location>
</feature>
<evidence type="ECO:0000313" key="3">
    <source>
        <dbReference type="EMBL" id="PSR81767.1"/>
    </source>
</evidence>
<feature type="compositionally biased region" description="Low complexity" evidence="2">
    <location>
        <begin position="193"/>
        <end position="211"/>
    </location>
</feature>
<feature type="compositionally biased region" description="Polar residues" evidence="2">
    <location>
        <begin position="285"/>
        <end position="305"/>
    </location>
</feature>
<feature type="compositionally biased region" description="Basic and acidic residues" evidence="2">
    <location>
        <begin position="72"/>
        <end position="82"/>
    </location>
</feature>
<name>A0A2R6P014_9APHY</name>
<dbReference type="Proteomes" id="UP000186601">
    <property type="component" value="Unassembled WGS sequence"/>
</dbReference>